<keyword evidence="2" id="KW-0539">Nucleus</keyword>
<evidence type="ECO:0000259" key="5">
    <source>
        <dbReference type="PROSITE" id="PS50048"/>
    </source>
</evidence>
<feature type="region of interest" description="Disordered" evidence="4">
    <location>
        <begin position="248"/>
        <end position="306"/>
    </location>
</feature>
<dbReference type="GO" id="GO:0008270">
    <property type="term" value="F:zinc ion binding"/>
    <property type="evidence" value="ECO:0007669"/>
    <property type="project" value="InterPro"/>
</dbReference>
<dbReference type="GO" id="GO:0005634">
    <property type="term" value="C:nucleus"/>
    <property type="evidence" value="ECO:0007669"/>
    <property type="project" value="UniProtKB-SubCell"/>
</dbReference>
<dbReference type="InterPro" id="IPR036864">
    <property type="entry name" value="Zn2-C6_fun-type_DNA-bd_sf"/>
</dbReference>
<comment type="subcellular location">
    <subcellularLocation>
        <location evidence="1">Nucleus</location>
    </subcellularLocation>
</comment>
<dbReference type="PROSITE" id="PS50048">
    <property type="entry name" value="ZN2_CY6_FUNGAL_2"/>
    <property type="match status" value="1"/>
</dbReference>
<reference evidence="6" key="1">
    <citation type="journal article" date="2020" name="New Phytol.">
        <title>Comparative genomics reveals dynamic genome evolution in host specialist ectomycorrhizal fungi.</title>
        <authorList>
            <person name="Lofgren L.A."/>
            <person name="Nguyen N.H."/>
            <person name="Vilgalys R."/>
            <person name="Ruytinx J."/>
            <person name="Liao H.L."/>
            <person name="Branco S."/>
            <person name="Kuo A."/>
            <person name="LaButti K."/>
            <person name="Lipzen A."/>
            <person name="Andreopoulos W."/>
            <person name="Pangilinan J."/>
            <person name="Riley R."/>
            <person name="Hundley H."/>
            <person name="Na H."/>
            <person name="Barry K."/>
            <person name="Grigoriev I.V."/>
            <person name="Stajich J.E."/>
            <person name="Kennedy P.G."/>
        </authorList>
    </citation>
    <scope>NUCLEOTIDE SEQUENCE</scope>
    <source>
        <strain evidence="6">FC423</strain>
    </source>
</reference>
<evidence type="ECO:0000256" key="1">
    <source>
        <dbReference type="ARBA" id="ARBA00004123"/>
    </source>
</evidence>
<dbReference type="Gene3D" id="4.10.240.10">
    <property type="entry name" value="Zn(2)-C6 fungal-type DNA-binding domain"/>
    <property type="match status" value="1"/>
</dbReference>
<dbReference type="Proteomes" id="UP000823399">
    <property type="component" value="Unassembled WGS sequence"/>
</dbReference>
<dbReference type="AlphaFoldDB" id="A0A9P7F1U1"/>
<dbReference type="GO" id="GO:0000981">
    <property type="term" value="F:DNA-binding transcription factor activity, RNA polymerase II-specific"/>
    <property type="evidence" value="ECO:0007669"/>
    <property type="project" value="InterPro"/>
</dbReference>
<feature type="coiled-coil region" evidence="3">
    <location>
        <begin position="164"/>
        <end position="191"/>
    </location>
</feature>
<dbReference type="GeneID" id="64691319"/>
<sequence>MDTNRQLPDPASHHPPPPRLMASPQTRPIAPYQQPSLPSIRQLHPYLPPSGMAQHLPPTDPSTYTYPLSSPYSGPSGSSEIQQPSSQHALYGRSEMIDSEPEGEMEQQGPAKKKRRRQALSCNECKRRKIKCDRAQPCGPCTRRGEQSKCQWRTLEPVDKYVTRTEYEELKNRSKAEYDELKSRLDHLESVVARLFPPPGGPANVPMYSIPADISGASSSDNVTSYHSAHSSAGQALYVASSSSFTQDPAKSQSYAGSSSPHIAGSGISHGPSIPSSSSNTQSVAQSAGPSHLRHPSDAKSPTIVRQSPLSLASITSPYNADTQPKNFHAQTFRILGERLRPVRKSWKGPVELLCGILKRWNMLRCPAQQALQWKARQCHQGHTIYRHRDVMVILP</sequence>
<evidence type="ECO:0000313" key="7">
    <source>
        <dbReference type="Proteomes" id="UP000823399"/>
    </source>
</evidence>
<dbReference type="Pfam" id="PF00172">
    <property type="entry name" value="Zn_clus"/>
    <property type="match status" value="1"/>
</dbReference>
<keyword evidence="7" id="KW-1185">Reference proteome</keyword>
<feature type="domain" description="Zn(2)-C6 fungal-type" evidence="5">
    <location>
        <begin position="121"/>
        <end position="152"/>
    </location>
</feature>
<organism evidence="6 7">
    <name type="scientific">Suillus discolor</name>
    <dbReference type="NCBI Taxonomy" id="1912936"/>
    <lineage>
        <taxon>Eukaryota</taxon>
        <taxon>Fungi</taxon>
        <taxon>Dikarya</taxon>
        <taxon>Basidiomycota</taxon>
        <taxon>Agaricomycotina</taxon>
        <taxon>Agaricomycetes</taxon>
        <taxon>Agaricomycetidae</taxon>
        <taxon>Boletales</taxon>
        <taxon>Suillineae</taxon>
        <taxon>Suillaceae</taxon>
        <taxon>Suillus</taxon>
    </lineage>
</organism>
<dbReference type="SUPFAM" id="SSF57701">
    <property type="entry name" value="Zn2/Cys6 DNA-binding domain"/>
    <property type="match status" value="1"/>
</dbReference>
<keyword evidence="3" id="KW-0175">Coiled coil</keyword>
<dbReference type="PANTHER" id="PTHR31001:SF89">
    <property type="entry name" value="ZN(2)-C6 FUNGAL-TYPE DOMAIN-CONTAINING PROTEIN"/>
    <property type="match status" value="1"/>
</dbReference>
<accession>A0A9P7F1U1</accession>
<dbReference type="PANTHER" id="PTHR31001">
    <property type="entry name" value="UNCHARACTERIZED TRANSCRIPTIONAL REGULATORY PROTEIN"/>
    <property type="match status" value="1"/>
</dbReference>
<dbReference type="RefSeq" id="XP_041290252.1">
    <property type="nucleotide sequence ID" value="XM_041429060.1"/>
</dbReference>
<dbReference type="SMART" id="SM00066">
    <property type="entry name" value="GAL4"/>
    <property type="match status" value="1"/>
</dbReference>
<dbReference type="CDD" id="cd00067">
    <property type="entry name" value="GAL4"/>
    <property type="match status" value="1"/>
</dbReference>
<feature type="compositionally biased region" description="Polar residues" evidence="4">
    <location>
        <begin position="248"/>
        <end position="261"/>
    </location>
</feature>
<proteinExistence type="predicted"/>
<comment type="caution">
    <text evidence="6">The sequence shown here is derived from an EMBL/GenBank/DDBJ whole genome shotgun (WGS) entry which is preliminary data.</text>
</comment>
<evidence type="ECO:0000256" key="3">
    <source>
        <dbReference type="SAM" id="Coils"/>
    </source>
</evidence>
<dbReference type="EMBL" id="JABBWM010000047">
    <property type="protein sequence ID" value="KAG2102574.1"/>
    <property type="molecule type" value="Genomic_DNA"/>
</dbReference>
<evidence type="ECO:0000313" key="6">
    <source>
        <dbReference type="EMBL" id="KAG2102574.1"/>
    </source>
</evidence>
<protein>
    <recommendedName>
        <fullName evidence="5">Zn(2)-C6 fungal-type domain-containing protein</fullName>
    </recommendedName>
</protein>
<dbReference type="PROSITE" id="PS00463">
    <property type="entry name" value="ZN2_CY6_FUNGAL_1"/>
    <property type="match status" value="1"/>
</dbReference>
<dbReference type="InterPro" id="IPR001138">
    <property type="entry name" value="Zn2Cys6_DnaBD"/>
</dbReference>
<gene>
    <name evidence="6" type="ORF">F5147DRAFT_290482</name>
</gene>
<feature type="compositionally biased region" description="Low complexity" evidence="4">
    <location>
        <begin position="61"/>
        <end position="79"/>
    </location>
</feature>
<feature type="region of interest" description="Disordered" evidence="4">
    <location>
        <begin position="1"/>
        <end position="120"/>
    </location>
</feature>
<dbReference type="OrthoDB" id="3362851at2759"/>
<name>A0A9P7F1U1_9AGAM</name>
<evidence type="ECO:0000256" key="4">
    <source>
        <dbReference type="SAM" id="MobiDB-lite"/>
    </source>
</evidence>
<evidence type="ECO:0000256" key="2">
    <source>
        <dbReference type="ARBA" id="ARBA00023242"/>
    </source>
</evidence>
<dbReference type="InterPro" id="IPR050613">
    <property type="entry name" value="Sec_Metabolite_Reg"/>
</dbReference>
<feature type="compositionally biased region" description="Low complexity" evidence="4">
    <location>
        <begin position="262"/>
        <end position="288"/>
    </location>
</feature>